<evidence type="ECO:0000313" key="7">
    <source>
        <dbReference type="EMBL" id="SVC38779.1"/>
    </source>
</evidence>
<reference evidence="7" key="1">
    <citation type="submission" date="2018-05" db="EMBL/GenBank/DDBJ databases">
        <authorList>
            <person name="Lanie J.A."/>
            <person name="Ng W.-L."/>
            <person name="Kazmierczak K.M."/>
            <person name="Andrzejewski T.M."/>
            <person name="Davidsen T.M."/>
            <person name="Wayne K.J."/>
            <person name="Tettelin H."/>
            <person name="Glass J.I."/>
            <person name="Rusch D."/>
            <person name="Podicherti R."/>
            <person name="Tsui H.-C.T."/>
            <person name="Winkler M.E."/>
        </authorList>
    </citation>
    <scope>NUCLEOTIDE SEQUENCE</scope>
</reference>
<evidence type="ECO:0000256" key="2">
    <source>
        <dbReference type="ARBA" id="ARBA00022475"/>
    </source>
</evidence>
<evidence type="ECO:0000256" key="1">
    <source>
        <dbReference type="ARBA" id="ARBA00004651"/>
    </source>
</evidence>
<dbReference type="GO" id="GO:0022857">
    <property type="term" value="F:transmembrane transporter activity"/>
    <property type="evidence" value="ECO:0007669"/>
    <property type="project" value="InterPro"/>
</dbReference>
<dbReference type="EMBL" id="UINC01088498">
    <property type="protein sequence ID" value="SVC38779.1"/>
    <property type="molecule type" value="Genomic_DNA"/>
</dbReference>
<comment type="subcellular location">
    <subcellularLocation>
        <location evidence="1">Cell membrane</location>
        <topology evidence="1">Multi-pass membrane protein</topology>
    </subcellularLocation>
</comment>
<dbReference type="Pfam" id="PF02653">
    <property type="entry name" value="BPD_transp_2"/>
    <property type="match status" value="1"/>
</dbReference>
<evidence type="ECO:0000256" key="6">
    <source>
        <dbReference type="SAM" id="Phobius"/>
    </source>
</evidence>
<evidence type="ECO:0008006" key="8">
    <source>
        <dbReference type="Google" id="ProtNLM"/>
    </source>
</evidence>
<accession>A0A382LPY4</accession>
<feature type="non-terminal residue" evidence="7">
    <location>
        <position position="128"/>
    </location>
</feature>
<dbReference type="AlphaFoldDB" id="A0A382LPY4"/>
<name>A0A382LPY4_9ZZZZ</name>
<gene>
    <name evidence="7" type="ORF">METZ01_LOCUS291633</name>
</gene>
<protein>
    <recommendedName>
        <fullName evidence="8">Branched-chain amino acid ABC transporter permease</fullName>
    </recommendedName>
</protein>
<keyword evidence="2" id="KW-1003">Cell membrane</keyword>
<proteinExistence type="predicted"/>
<keyword evidence="3 6" id="KW-0812">Transmembrane</keyword>
<keyword evidence="5 6" id="KW-0472">Membrane</keyword>
<evidence type="ECO:0000256" key="3">
    <source>
        <dbReference type="ARBA" id="ARBA00022692"/>
    </source>
</evidence>
<evidence type="ECO:0000256" key="4">
    <source>
        <dbReference type="ARBA" id="ARBA00022989"/>
    </source>
</evidence>
<keyword evidence="4 6" id="KW-1133">Transmembrane helix</keyword>
<dbReference type="GO" id="GO:0005886">
    <property type="term" value="C:plasma membrane"/>
    <property type="evidence" value="ECO:0007669"/>
    <property type="project" value="UniProtKB-SubCell"/>
</dbReference>
<dbReference type="InterPro" id="IPR001851">
    <property type="entry name" value="ABC_transp_permease"/>
</dbReference>
<evidence type="ECO:0000256" key="5">
    <source>
        <dbReference type="ARBA" id="ARBA00023136"/>
    </source>
</evidence>
<feature type="transmembrane region" description="Helical" evidence="6">
    <location>
        <begin position="93"/>
        <end position="115"/>
    </location>
</feature>
<sequence>MIVLCVGLLIVVVIVDASGDIILAQTLVEGLVRIVIVAALYLFIGNSGIISFGHIGFVMVGAYATAWQTCCPYTREMFMPGLPDYLLNNSHHFIPAILLGGLLAALVAFISGIAIMRMSGIAASIGTF</sequence>
<organism evidence="7">
    <name type="scientific">marine metagenome</name>
    <dbReference type="NCBI Taxonomy" id="408172"/>
    <lineage>
        <taxon>unclassified sequences</taxon>
        <taxon>metagenomes</taxon>
        <taxon>ecological metagenomes</taxon>
    </lineage>
</organism>